<feature type="transmembrane region" description="Helical" evidence="1">
    <location>
        <begin position="12"/>
        <end position="28"/>
    </location>
</feature>
<sequence length="68" mass="7694">MAKLRMFVSKNLVTIVMVPSLIGLHYAWDSLQRNKALVSEEERKDLPIIIAAKALWKRVAGEQDASQD</sequence>
<keyword evidence="1" id="KW-1133">Transmembrane helix</keyword>
<dbReference type="EMBL" id="ATLV01013417">
    <property type="status" value="NOT_ANNOTATED_CDS"/>
    <property type="molecule type" value="Genomic_DNA"/>
</dbReference>
<gene>
    <name evidence="2" type="ORF">ZHAS_00005255</name>
</gene>
<evidence type="ECO:0000313" key="2">
    <source>
        <dbReference type="EMBL" id="KFB37931.1"/>
    </source>
</evidence>
<dbReference type="EMBL" id="KE524855">
    <property type="protein sequence ID" value="KFB37931.1"/>
    <property type="molecule type" value="Genomic_DNA"/>
</dbReference>
<dbReference type="VEuPathDB" id="VectorBase:ASIC005255"/>
<dbReference type="Proteomes" id="UP000030765">
    <property type="component" value="Unassembled WGS sequence"/>
</dbReference>
<protein>
    <submittedName>
        <fullName evidence="2">AGAP000096-PA-like protein</fullName>
    </submittedName>
</protein>
<dbReference type="OMA" id="VTIVMIP"/>
<dbReference type="VEuPathDB" id="VectorBase:ASIS021821"/>
<proteinExistence type="predicted"/>
<keyword evidence="4" id="KW-1185">Reference proteome</keyword>
<reference evidence="3" key="2">
    <citation type="submission" date="2020-05" db="UniProtKB">
        <authorList>
            <consortium name="EnsemblMetazoa"/>
        </authorList>
    </citation>
    <scope>IDENTIFICATION</scope>
</reference>
<dbReference type="OrthoDB" id="6434695at2759"/>
<accession>A0A084VIY7</accession>
<organism evidence="3 4">
    <name type="scientific">Anopheles sinensis</name>
    <name type="common">Mosquito</name>
    <dbReference type="NCBI Taxonomy" id="74873"/>
    <lineage>
        <taxon>Eukaryota</taxon>
        <taxon>Metazoa</taxon>
        <taxon>Ecdysozoa</taxon>
        <taxon>Arthropoda</taxon>
        <taxon>Hexapoda</taxon>
        <taxon>Insecta</taxon>
        <taxon>Pterygota</taxon>
        <taxon>Neoptera</taxon>
        <taxon>Endopterygota</taxon>
        <taxon>Diptera</taxon>
        <taxon>Nematocera</taxon>
        <taxon>Culicoidea</taxon>
        <taxon>Culicidae</taxon>
        <taxon>Anophelinae</taxon>
        <taxon>Anopheles</taxon>
    </lineage>
</organism>
<evidence type="ECO:0000313" key="3">
    <source>
        <dbReference type="EnsemblMetazoa" id="ASIC005255-PA"/>
    </source>
</evidence>
<dbReference type="AlphaFoldDB" id="A0A084VIY7"/>
<reference evidence="2 4" key="1">
    <citation type="journal article" date="2014" name="BMC Genomics">
        <title>Genome sequence of Anopheles sinensis provides insight into genetics basis of mosquito competence for malaria parasites.</title>
        <authorList>
            <person name="Zhou D."/>
            <person name="Zhang D."/>
            <person name="Ding G."/>
            <person name="Shi L."/>
            <person name="Hou Q."/>
            <person name="Ye Y."/>
            <person name="Xu Y."/>
            <person name="Zhou H."/>
            <person name="Xiong C."/>
            <person name="Li S."/>
            <person name="Yu J."/>
            <person name="Hong S."/>
            <person name="Yu X."/>
            <person name="Zou P."/>
            <person name="Chen C."/>
            <person name="Chang X."/>
            <person name="Wang W."/>
            <person name="Lv Y."/>
            <person name="Sun Y."/>
            <person name="Ma L."/>
            <person name="Shen B."/>
            <person name="Zhu C."/>
        </authorList>
    </citation>
    <scope>NUCLEOTIDE SEQUENCE [LARGE SCALE GENOMIC DNA]</scope>
</reference>
<evidence type="ECO:0000256" key="1">
    <source>
        <dbReference type="SAM" id="Phobius"/>
    </source>
</evidence>
<keyword evidence="1" id="KW-0472">Membrane</keyword>
<keyword evidence="1" id="KW-0812">Transmembrane</keyword>
<evidence type="ECO:0000313" key="4">
    <source>
        <dbReference type="Proteomes" id="UP000030765"/>
    </source>
</evidence>
<name>A0A084VIY7_ANOSI</name>
<dbReference type="EnsemblMetazoa" id="ASIC005255-RA">
    <property type="protein sequence ID" value="ASIC005255-PA"/>
    <property type="gene ID" value="ASIC005255"/>
</dbReference>